<evidence type="ECO:0000313" key="2">
    <source>
        <dbReference type="EMBL" id="KGK12354.1"/>
    </source>
</evidence>
<evidence type="ECO:0000313" key="3">
    <source>
        <dbReference type="EMBL" id="QPL56395.1"/>
    </source>
</evidence>
<dbReference type="eggNOG" id="COG4568">
    <property type="taxonomic scope" value="Bacteria"/>
</dbReference>
<dbReference type="SUPFAM" id="SSF101744">
    <property type="entry name" value="Rof/RNase P subunit-like"/>
    <property type="match status" value="1"/>
</dbReference>
<dbReference type="EMBL" id="CP065218">
    <property type="protein sequence ID" value="QPL56395.1"/>
    <property type="molecule type" value="Genomic_DNA"/>
</dbReference>
<dbReference type="Proteomes" id="UP000029994">
    <property type="component" value="Unassembled WGS sequence"/>
</dbReference>
<dbReference type="Proteomes" id="UP000594435">
    <property type="component" value="Chromosome 2"/>
</dbReference>
<name>A0A099MML0_9VIBR</name>
<evidence type="ECO:0000313" key="4">
    <source>
        <dbReference type="Proteomes" id="UP000029994"/>
    </source>
</evidence>
<dbReference type="GeneID" id="95680051"/>
<organism evidence="2 4">
    <name type="scientific">Vibrio navarrensis</name>
    <dbReference type="NCBI Taxonomy" id="29495"/>
    <lineage>
        <taxon>Bacteria</taxon>
        <taxon>Pseudomonadati</taxon>
        <taxon>Pseudomonadota</taxon>
        <taxon>Gammaproteobacteria</taxon>
        <taxon>Vibrionales</taxon>
        <taxon>Vibrionaceae</taxon>
        <taxon>Vibrio</taxon>
    </lineage>
</organism>
<dbReference type="RefSeq" id="WP_039428436.1">
    <property type="nucleotide sequence ID" value="NZ_CAWPVW010000065.1"/>
</dbReference>
<dbReference type="InterPro" id="IPR023534">
    <property type="entry name" value="Rof/RNase_P-like"/>
</dbReference>
<dbReference type="AlphaFoldDB" id="A0A099MML0"/>
<sequence>MISCSQYDYIEIACLYGIAVELTLINGNSISGLALTTSYNQQKQECMEIEVGGDAVLVPTKQILAMTALCENPHFTQIEFTQE</sequence>
<proteinExistence type="predicted"/>
<dbReference type="InterPro" id="IPR009778">
    <property type="entry name" value="ROF"/>
</dbReference>
<dbReference type="EMBL" id="JMCG01000001">
    <property type="protein sequence ID" value="KGK12354.1"/>
    <property type="molecule type" value="Genomic_DNA"/>
</dbReference>
<evidence type="ECO:0000313" key="1">
    <source>
        <dbReference type="EMBL" id="ELN6931053.1"/>
    </source>
</evidence>
<dbReference type="EMBL" id="ABNSCA010000001">
    <property type="protein sequence ID" value="ELN6931053.1"/>
    <property type="molecule type" value="Genomic_DNA"/>
</dbReference>
<reference evidence="1" key="3">
    <citation type="submission" date="2023-10" db="EMBL/GenBank/DDBJ databases">
        <authorList>
            <consortium name="PulseNet: The National Subtyping Network for Foodborne Disease Surveillance"/>
        </authorList>
    </citation>
    <scope>NUCLEOTIDE SEQUENCE</scope>
    <source>
        <strain evidence="1">PNUSAV004886</strain>
    </source>
</reference>
<dbReference type="Pfam" id="PF07073">
    <property type="entry name" value="ROF"/>
    <property type="match status" value="1"/>
</dbReference>
<dbReference type="Proteomes" id="UP001253463">
    <property type="component" value="Unassembled WGS sequence"/>
</dbReference>
<keyword evidence="4" id="KW-1185">Reference proteome</keyword>
<dbReference type="Gene3D" id="2.30.30.400">
    <property type="entry name" value="Rof-like"/>
    <property type="match status" value="1"/>
</dbReference>
<gene>
    <name evidence="2" type="ORF">EA26_13930</name>
    <name evidence="3" type="ORF">I3X05_20120</name>
    <name evidence="1" type="ORF">RZY48_000423</name>
</gene>
<evidence type="ECO:0000313" key="5">
    <source>
        <dbReference type="Proteomes" id="UP000594435"/>
    </source>
</evidence>
<reference evidence="3 5" key="2">
    <citation type="submission" date="2020-11" db="EMBL/GenBank/DDBJ databases">
        <title>Complete and Circularized Genome Assembly of a human isolate of Vibrio navarrensis biotype pommerensis with MiSeq and MinION Sequence Data.</title>
        <authorList>
            <person name="Schwartz K."/>
            <person name="Borowiak M."/>
            <person name="Deneke C."/>
            <person name="Balau V."/>
            <person name="Metelmann C."/>
            <person name="Strauch E."/>
        </authorList>
    </citation>
    <scope>NUCLEOTIDE SEQUENCE [LARGE SCALE GENOMIC DNA]</scope>
    <source>
        <strain evidence="3 5">20-VB00237</strain>
    </source>
</reference>
<reference evidence="2 4" key="1">
    <citation type="submission" date="2014-04" db="EMBL/GenBank/DDBJ databases">
        <title>Genome sequencing of Vibrio navarrensis strains.</title>
        <authorList>
            <person name="Gladney L.M."/>
            <person name="Katz L.S."/>
            <person name="Marino-Ramirez L."/>
            <person name="Jordan I.K."/>
        </authorList>
    </citation>
    <scope>NUCLEOTIDE SEQUENCE [LARGE SCALE GENOMIC DNA]</scope>
    <source>
        <strain evidence="2 4">ATCC 51183</strain>
    </source>
</reference>
<protein>
    <submittedName>
        <fullName evidence="1">Rho-binding antiterminator</fullName>
    </submittedName>
    <submittedName>
        <fullName evidence="2">Transcriptional antiterminator</fullName>
    </submittedName>
</protein>
<accession>A0A099MML0</accession>
<dbReference type="InterPro" id="IPR038626">
    <property type="entry name" value="Rof-like_sf"/>
</dbReference>